<dbReference type="PANTHER" id="PTHR32138">
    <property type="entry name" value="PHOSPHATIDYLETHANOLAMINE N-METHYLTRANSFERASE"/>
    <property type="match status" value="1"/>
</dbReference>
<dbReference type="EC" id="2.1.1.17" evidence="2"/>
<feature type="transmembrane region" description="Helical" evidence="1">
    <location>
        <begin position="20"/>
        <end position="40"/>
    </location>
</feature>
<accession>A0ABR2VV07</accession>
<keyword evidence="1" id="KW-0812">Transmembrane</keyword>
<comment type="caution">
    <text evidence="2">The sequence shown here is derived from an EMBL/GenBank/DDBJ whole genome shotgun (WGS) entry which is preliminary data.</text>
</comment>
<dbReference type="GO" id="GO:0004608">
    <property type="term" value="F:phosphatidylethanolamine N-methyltransferase activity"/>
    <property type="evidence" value="ECO:0007669"/>
    <property type="project" value="UniProtKB-EC"/>
</dbReference>
<sequence>MPYVPDVLTTLFDPEVEKSVAEYMTLLALFGQITLFFILPEVERQNFFIYSFLFWRLLHQFGIGLLLRYQSIDNGLVRFVEQSQCFTKESSYNKLVTSILKSKMGENYVYEQAPIEFNTWLLFRQLVDLIIVNDFFSHQPRNFSIAHPTKLAELASKSLYILGQFLFPIGKKELYTGNKWTSLFYNVGYVGYYGMSLITSSYAVLYGSLFAHVTQLLFLLLVENPRK</sequence>
<reference evidence="2 3" key="1">
    <citation type="submission" date="2023-04" db="EMBL/GenBank/DDBJ databases">
        <title>Genome of Basidiobolus ranarum AG-B5.</title>
        <authorList>
            <person name="Stajich J.E."/>
            <person name="Carter-House D."/>
            <person name="Gryganskyi A."/>
        </authorList>
    </citation>
    <scope>NUCLEOTIDE SEQUENCE [LARGE SCALE GENOMIC DNA]</scope>
    <source>
        <strain evidence="2 3">AG-B5</strain>
    </source>
</reference>
<protein>
    <submittedName>
        <fullName evidence="2">Phosphatidylethanolamine N-methyltransferase</fullName>
        <ecNumber evidence="2">2.1.1.17</ecNumber>
    </submittedName>
</protein>
<proteinExistence type="predicted"/>
<dbReference type="PANTHER" id="PTHR32138:SF0">
    <property type="entry name" value="PHOSPHATIDYLETHANOLAMINE N-METHYLTRANSFERASE"/>
    <property type="match status" value="1"/>
</dbReference>
<evidence type="ECO:0000313" key="3">
    <source>
        <dbReference type="Proteomes" id="UP001479436"/>
    </source>
</evidence>
<keyword evidence="2" id="KW-0808">Transferase</keyword>
<keyword evidence="1" id="KW-1133">Transmembrane helix</keyword>
<evidence type="ECO:0000313" key="2">
    <source>
        <dbReference type="EMBL" id="KAK9702221.1"/>
    </source>
</evidence>
<dbReference type="GO" id="GO:0032259">
    <property type="term" value="P:methylation"/>
    <property type="evidence" value="ECO:0007669"/>
    <property type="project" value="UniProtKB-KW"/>
</dbReference>
<evidence type="ECO:0000256" key="1">
    <source>
        <dbReference type="SAM" id="Phobius"/>
    </source>
</evidence>
<name>A0ABR2VV07_9FUNG</name>
<keyword evidence="2" id="KW-0489">Methyltransferase</keyword>
<keyword evidence="1" id="KW-0472">Membrane</keyword>
<dbReference type="Proteomes" id="UP001479436">
    <property type="component" value="Unassembled WGS sequence"/>
</dbReference>
<gene>
    <name evidence="2" type="primary">CHO2_2</name>
    <name evidence="2" type="ORF">K7432_011348</name>
</gene>
<organism evidence="2 3">
    <name type="scientific">Basidiobolus ranarum</name>
    <dbReference type="NCBI Taxonomy" id="34480"/>
    <lineage>
        <taxon>Eukaryota</taxon>
        <taxon>Fungi</taxon>
        <taxon>Fungi incertae sedis</taxon>
        <taxon>Zoopagomycota</taxon>
        <taxon>Entomophthoromycotina</taxon>
        <taxon>Basidiobolomycetes</taxon>
        <taxon>Basidiobolales</taxon>
        <taxon>Basidiobolaceae</taxon>
        <taxon>Basidiobolus</taxon>
    </lineage>
</organism>
<dbReference type="EMBL" id="JASJQH010007742">
    <property type="protein sequence ID" value="KAK9702221.1"/>
    <property type="molecule type" value="Genomic_DNA"/>
</dbReference>
<keyword evidence="3" id="KW-1185">Reference proteome</keyword>